<feature type="chain" id="PRO_5046152583" evidence="1">
    <location>
        <begin position="21"/>
        <end position="200"/>
    </location>
</feature>
<dbReference type="Proteomes" id="UP001431449">
    <property type="component" value="Unassembled WGS sequence"/>
</dbReference>
<evidence type="ECO:0000313" key="2">
    <source>
        <dbReference type="EMBL" id="MCK7594452.1"/>
    </source>
</evidence>
<evidence type="ECO:0000256" key="1">
    <source>
        <dbReference type="SAM" id="SignalP"/>
    </source>
</evidence>
<comment type="caution">
    <text evidence="2">The sequence shown here is derived from an EMBL/GenBank/DDBJ whole genome shotgun (WGS) entry which is preliminary data.</text>
</comment>
<evidence type="ECO:0000313" key="3">
    <source>
        <dbReference type="Proteomes" id="UP001431449"/>
    </source>
</evidence>
<protein>
    <submittedName>
        <fullName evidence="2">Uncharacterized protein</fullName>
    </submittedName>
</protein>
<name>A0ABT0GJD0_9GAMM</name>
<keyword evidence="1" id="KW-0732">Signal</keyword>
<organism evidence="2 3">
    <name type="scientific">Pseudomarimonas salicorniae</name>
    <dbReference type="NCBI Taxonomy" id="2933270"/>
    <lineage>
        <taxon>Bacteria</taxon>
        <taxon>Pseudomonadati</taxon>
        <taxon>Pseudomonadota</taxon>
        <taxon>Gammaproteobacteria</taxon>
        <taxon>Lysobacterales</taxon>
        <taxon>Lysobacteraceae</taxon>
        <taxon>Pseudomarimonas</taxon>
    </lineage>
</organism>
<keyword evidence="3" id="KW-1185">Reference proteome</keyword>
<dbReference type="EMBL" id="JALNMH010000010">
    <property type="protein sequence ID" value="MCK7594452.1"/>
    <property type="molecule type" value="Genomic_DNA"/>
</dbReference>
<sequence>MNARAVLVAGLLATSSSACAELVSVDWLEVGDGLITRDTRTGLDWLDLTPSLGLTFVELAPRLAPGGSLEEFRLASAEELRSLYKSALIPAQFFGYPHGYYGHLPPSDAPRKLTALIHPLSSTGNGASGIYALPYEPGPAHHTSYFFGGETHTLVVIGMSIMSPTFRNDSDSHPGAGAFLVKSAAFFFGSGFETAIGPAP</sequence>
<dbReference type="PROSITE" id="PS51257">
    <property type="entry name" value="PROKAR_LIPOPROTEIN"/>
    <property type="match status" value="1"/>
</dbReference>
<reference evidence="2" key="1">
    <citation type="submission" date="2022-04" db="EMBL/GenBank/DDBJ databases">
        <title>Lysobacter sp. CAU 1642 isolated from sea sand.</title>
        <authorList>
            <person name="Kim W."/>
        </authorList>
    </citation>
    <scope>NUCLEOTIDE SEQUENCE</scope>
    <source>
        <strain evidence="2">CAU 1642</strain>
    </source>
</reference>
<accession>A0ABT0GJD0</accession>
<dbReference type="RefSeq" id="WP_248209698.1">
    <property type="nucleotide sequence ID" value="NZ_JALNMH010000010.1"/>
</dbReference>
<gene>
    <name evidence="2" type="ORF">M0G41_12315</name>
</gene>
<feature type="signal peptide" evidence="1">
    <location>
        <begin position="1"/>
        <end position="20"/>
    </location>
</feature>
<proteinExistence type="predicted"/>